<dbReference type="AlphaFoldDB" id="A0A9W8HAB1"/>
<name>A0A9W8HAB1_9FUNG</name>
<comment type="caution">
    <text evidence="2">The sequence shown here is derived from an EMBL/GenBank/DDBJ whole genome shotgun (WGS) entry which is preliminary data.</text>
</comment>
<evidence type="ECO:0000313" key="3">
    <source>
        <dbReference type="Proteomes" id="UP001140172"/>
    </source>
</evidence>
<protein>
    <submittedName>
        <fullName evidence="2">Uncharacterized protein</fullName>
    </submittedName>
</protein>
<evidence type="ECO:0000256" key="1">
    <source>
        <dbReference type="SAM" id="MobiDB-lite"/>
    </source>
</evidence>
<reference evidence="2" key="1">
    <citation type="submission" date="2022-07" db="EMBL/GenBank/DDBJ databases">
        <title>Phylogenomic reconstructions and comparative analyses of Kickxellomycotina fungi.</title>
        <authorList>
            <person name="Reynolds N.K."/>
            <person name="Stajich J.E."/>
            <person name="Barry K."/>
            <person name="Grigoriev I.V."/>
            <person name="Crous P."/>
            <person name="Smith M.E."/>
        </authorList>
    </citation>
    <scope>NUCLEOTIDE SEQUENCE</scope>
    <source>
        <strain evidence="2">BCRC 34489</strain>
    </source>
</reference>
<proteinExistence type="predicted"/>
<dbReference type="EMBL" id="JANBUM010000405">
    <property type="protein sequence ID" value="KAJ2777558.1"/>
    <property type="molecule type" value="Genomic_DNA"/>
</dbReference>
<feature type="compositionally biased region" description="Polar residues" evidence="1">
    <location>
        <begin position="19"/>
        <end position="28"/>
    </location>
</feature>
<feature type="region of interest" description="Disordered" evidence="1">
    <location>
        <begin position="1"/>
        <end position="54"/>
    </location>
</feature>
<feature type="compositionally biased region" description="Low complexity" evidence="1">
    <location>
        <begin position="1"/>
        <end position="18"/>
    </location>
</feature>
<accession>A0A9W8HAB1</accession>
<organism evidence="2 3">
    <name type="scientific">Coemansia interrupta</name>
    <dbReference type="NCBI Taxonomy" id="1126814"/>
    <lineage>
        <taxon>Eukaryota</taxon>
        <taxon>Fungi</taxon>
        <taxon>Fungi incertae sedis</taxon>
        <taxon>Zoopagomycota</taxon>
        <taxon>Kickxellomycotina</taxon>
        <taxon>Kickxellomycetes</taxon>
        <taxon>Kickxellales</taxon>
        <taxon>Kickxellaceae</taxon>
        <taxon>Coemansia</taxon>
    </lineage>
</organism>
<evidence type="ECO:0000313" key="2">
    <source>
        <dbReference type="EMBL" id="KAJ2777558.1"/>
    </source>
</evidence>
<keyword evidence="3" id="KW-1185">Reference proteome</keyword>
<feature type="non-terminal residue" evidence="2">
    <location>
        <position position="1"/>
    </location>
</feature>
<feature type="compositionally biased region" description="Low complexity" evidence="1">
    <location>
        <begin position="40"/>
        <end position="50"/>
    </location>
</feature>
<feature type="compositionally biased region" description="Basic and acidic residues" evidence="1">
    <location>
        <begin position="135"/>
        <end position="145"/>
    </location>
</feature>
<feature type="compositionally biased region" description="Polar residues" evidence="1">
    <location>
        <begin position="105"/>
        <end position="115"/>
    </location>
</feature>
<gene>
    <name evidence="2" type="ORF">GGI15_004459</name>
</gene>
<dbReference type="OrthoDB" id="5581026at2759"/>
<dbReference type="Proteomes" id="UP001140172">
    <property type="component" value="Unassembled WGS sequence"/>
</dbReference>
<feature type="region of interest" description="Disordered" evidence="1">
    <location>
        <begin position="105"/>
        <end position="145"/>
    </location>
</feature>
<sequence>MSSNNRPSPRPPQYQNQRARANSGQLNVHSRVAAREQMRPQRPQHQQHNQATTTGILEDLNMHHTQNSRDIHTVFVSTPIESITGSAYVSGHLTPSDQWVAVDSESSGVISLTSSDYEDDGSRSDSAMGVPGGEDNDKGKQAEHT</sequence>